<dbReference type="SUPFAM" id="SSF160544">
    <property type="entry name" value="EscU C-terminal domain-like"/>
    <property type="match status" value="1"/>
</dbReference>
<proteinExistence type="inferred from homology"/>
<keyword evidence="4 13" id="KW-0813">Transport</keyword>
<reference evidence="15 16" key="1">
    <citation type="submission" date="2021-03" db="EMBL/GenBank/DDBJ databases">
        <title>Aliifodinibius sp. nov., a new bacterium isolated from saline soil.</title>
        <authorList>
            <person name="Galisteo C."/>
            <person name="De La Haba R."/>
            <person name="Sanchez-Porro C."/>
            <person name="Ventosa A."/>
        </authorList>
    </citation>
    <scope>NUCLEOTIDE SEQUENCE [LARGE SCALE GENOMIC DNA]</scope>
    <source>
        <strain evidence="15 16">1BSP15-2V2</strain>
    </source>
</reference>
<keyword evidence="10 13" id="KW-0472">Membrane</keyword>
<evidence type="ECO:0000256" key="1">
    <source>
        <dbReference type="ARBA" id="ARBA00004651"/>
    </source>
</evidence>
<keyword evidence="8 13" id="KW-0653">Protein transport</keyword>
<comment type="function">
    <text evidence="12 13">Required for formation of the rod structure in the basal body of the flagellar apparatus. Together with FliI and FliH, may constitute the export apparatus of flagellin.</text>
</comment>
<feature type="region of interest" description="Disordered" evidence="14">
    <location>
        <begin position="262"/>
        <end position="285"/>
    </location>
</feature>
<keyword evidence="5 13" id="KW-1003">Cell membrane</keyword>
<dbReference type="NCBIfam" id="TIGR00328">
    <property type="entry name" value="flhB"/>
    <property type="match status" value="1"/>
</dbReference>
<keyword evidence="15" id="KW-0966">Cell projection</keyword>
<feature type="transmembrane region" description="Helical" evidence="13">
    <location>
        <begin position="132"/>
        <end position="150"/>
    </location>
</feature>
<evidence type="ECO:0000256" key="11">
    <source>
        <dbReference type="ARBA" id="ARBA00023225"/>
    </source>
</evidence>
<evidence type="ECO:0000313" key="15">
    <source>
        <dbReference type="EMBL" id="MCW9705359.1"/>
    </source>
</evidence>
<keyword evidence="16" id="KW-1185">Reference proteome</keyword>
<evidence type="ECO:0000256" key="12">
    <source>
        <dbReference type="ARBA" id="ARBA00025078"/>
    </source>
</evidence>
<dbReference type="RefSeq" id="WP_265764021.1">
    <property type="nucleotide sequence ID" value="NZ_JAGGJA010000001.1"/>
</dbReference>
<evidence type="ECO:0000256" key="3">
    <source>
        <dbReference type="ARBA" id="ARBA00021622"/>
    </source>
</evidence>
<accession>A0ABT3PHG4</accession>
<dbReference type="InterPro" id="IPR006135">
    <property type="entry name" value="T3SS_substrate_exporter"/>
</dbReference>
<evidence type="ECO:0000256" key="8">
    <source>
        <dbReference type="ARBA" id="ARBA00022927"/>
    </source>
</evidence>
<keyword evidence="6 13" id="KW-0812">Transmembrane</keyword>
<dbReference type="PRINTS" id="PR00950">
    <property type="entry name" value="TYPE3IMSPROT"/>
</dbReference>
<evidence type="ECO:0000256" key="4">
    <source>
        <dbReference type="ARBA" id="ARBA00022448"/>
    </source>
</evidence>
<dbReference type="InterPro" id="IPR029025">
    <property type="entry name" value="T3SS_substrate_exporter_C"/>
</dbReference>
<evidence type="ECO:0000313" key="16">
    <source>
        <dbReference type="Proteomes" id="UP001207918"/>
    </source>
</evidence>
<comment type="similarity">
    <text evidence="2 13">Belongs to the type III secretion exporter family.</text>
</comment>
<keyword evidence="11 13" id="KW-1006">Bacterial flagellum protein export</keyword>
<dbReference type="InterPro" id="IPR006136">
    <property type="entry name" value="FlhB"/>
</dbReference>
<comment type="caution">
    <text evidence="15">The sequence shown here is derived from an EMBL/GenBank/DDBJ whole genome shotgun (WGS) entry which is preliminary data.</text>
</comment>
<organism evidence="15 16">
    <name type="scientific">Fodinibius salsisoli</name>
    <dbReference type="NCBI Taxonomy" id="2820877"/>
    <lineage>
        <taxon>Bacteria</taxon>
        <taxon>Pseudomonadati</taxon>
        <taxon>Balneolota</taxon>
        <taxon>Balneolia</taxon>
        <taxon>Balneolales</taxon>
        <taxon>Balneolaceae</taxon>
        <taxon>Fodinibius</taxon>
    </lineage>
</organism>
<sequence length="396" mass="44670">MEMFSVIVDYFSLTSANAIPKTLKSIIPEMVPYLNYQHVMADNKSDQEKTEDPTQRKLEKAREEGQVAISTEISSVMIMVVSVLTIVGMGGFMYGRVEALFETFFLNAQMAVNNQNHGVAYVGLAFRYGIEAMTPILIVLMATALVVNLIQTKGAFSLKAIQPKFEKLNPITGIQNIFSMKGLVELGKGFFKLLIIAIVVYVTVFFNVDHFVSFTVMPLEYNISETGTYVLLFLGRTLVALSILAIVDAIYQQYQHKEDLKMSKKEVKDEHKESEGDPHMKNKRKEMGRSLVQKRLDHAVMDSDVVVTNPTHYAIALQYDPEENSAPLVMAKGQRLRAQKIKEYAKEFDIPIVENKPVAQALFASAEVDQHIPEDLYRAVAEILAYVYKLKNKHNI</sequence>
<feature type="transmembrane region" description="Helical" evidence="13">
    <location>
        <begin position="228"/>
        <end position="251"/>
    </location>
</feature>
<keyword evidence="7 13" id="KW-1005">Bacterial flagellum biogenesis</keyword>
<evidence type="ECO:0000256" key="6">
    <source>
        <dbReference type="ARBA" id="ARBA00022692"/>
    </source>
</evidence>
<protein>
    <recommendedName>
        <fullName evidence="3 13">Flagellar biosynthetic protein FlhB</fullName>
    </recommendedName>
</protein>
<evidence type="ECO:0000256" key="7">
    <source>
        <dbReference type="ARBA" id="ARBA00022795"/>
    </source>
</evidence>
<comment type="subcellular location">
    <subcellularLocation>
        <location evidence="1">Cell membrane</location>
        <topology evidence="1">Multi-pass membrane protein</topology>
    </subcellularLocation>
</comment>
<evidence type="ECO:0000256" key="5">
    <source>
        <dbReference type="ARBA" id="ARBA00022475"/>
    </source>
</evidence>
<evidence type="ECO:0000256" key="10">
    <source>
        <dbReference type="ARBA" id="ARBA00023136"/>
    </source>
</evidence>
<evidence type="ECO:0000256" key="14">
    <source>
        <dbReference type="SAM" id="MobiDB-lite"/>
    </source>
</evidence>
<dbReference type="Gene3D" id="3.40.1690.10">
    <property type="entry name" value="secretion proteins EscU"/>
    <property type="match status" value="1"/>
</dbReference>
<dbReference type="Proteomes" id="UP001207918">
    <property type="component" value="Unassembled WGS sequence"/>
</dbReference>
<keyword evidence="15" id="KW-0969">Cilium</keyword>
<name>A0ABT3PHG4_9BACT</name>
<feature type="region of interest" description="Disordered" evidence="14">
    <location>
        <begin position="42"/>
        <end position="61"/>
    </location>
</feature>
<dbReference type="PANTHER" id="PTHR30531:SF12">
    <property type="entry name" value="FLAGELLAR BIOSYNTHETIC PROTEIN FLHB"/>
    <property type="match status" value="1"/>
</dbReference>
<feature type="transmembrane region" description="Helical" evidence="13">
    <location>
        <begin position="76"/>
        <end position="95"/>
    </location>
</feature>
<feature type="transmembrane region" description="Helical" evidence="13">
    <location>
        <begin position="189"/>
        <end position="208"/>
    </location>
</feature>
<evidence type="ECO:0000256" key="9">
    <source>
        <dbReference type="ARBA" id="ARBA00022989"/>
    </source>
</evidence>
<dbReference type="EMBL" id="JAGGJA010000001">
    <property type="protein sequence ID" value="MCW9705359.1"/>
    <property type="molecule type" value="Genomic_DNA"/>
</dbReference>
<gene>
    <name evidence="13 15" type="primary">flhB</name>
    <name evidence="15" type="ORF">J6I44_00770</name>
</gene>
<dbReference type="Pfam" id="PF01312">
    <property type="entry name" value="Bac_export_2"/>
    <property type="match status" value="1"/>
</dbReference>
<evidence type="ECO:0000256" key="2">
    <source>
        <dbReference type="ARBA" id="ARBA00010690"/>
    </source>
</evidence>
<keyword evidence="9 13" id="KW-1133">Transmembrane helix</keyword>
<dbReference type="PANTHER" id="PTHR30531">
    <property type="entry name" value="FLAGELLAR BIOSYNTHETIC PROTEIN FLHB"/>
    <property type="match status" value="1"/>
</dbReference>
<keyword evidence="15" id="KW-0282">Flagellum</keyword>
<dbReference type="Gene3D" id="6.10.250.2080">
    <property type="match status" value="1"/>
</dbReference>
<evidence type="ECO:0000256" key="13">
    <source>
        <dbReference type="RuleBase" id="RU364091"/>
    </source>
</evidence>